<evidence type="ECO:0000313" key="9">
    <source>
        <dbReference type="Proteomes" id="UP000324974"/>
    </source>
</evidence>
<dbReference type="RefSeq" id="WP_149111111.1">
    <property type="nucleotide sequence ID" value="NZ_CP042425.1"/>
</dbReference>
<dbReference type="KEGG" id="lrs:PX52LOC_03322"/>
<sequence length="202" mass="22805">MSSEESVTHWLTQLRDGDGEAAQQLWERYFRRLVGLARVRLQSHPRRAADEEDVALSVFCNLCDGATRGRFPRLDDRDDLWRLLVTLTERKAINLARDERRLKRGGGAVLTGDALTRPGESTAGGFDQVPGREPTPEFAAEMAEEYQRLLTRLDDPGLRSIAVWRMEGESVGEIAARLGCAVTTVERRLRLIRQLWESEGGE</sequence>
<dbReference type="SUPFAM" id="SSF88946">
    <property type="entry name" value="Sigma2 domain of RNA polymerase sigma factors"/>
    <property type="match status" value="1"/>
</dbReference>
<evidence type="ECO:0000256" key="1">
    <source>
        <dbReference type="ARBA" id="ARBA00010641"/>
    </source>
</evidence>
<evidence type="ECO:0000256" key="2">
    <source>
        <dbReference type="ARBA" id="ARBA00023015"/>
    </source>
</evidence>
<evidence type="ECO:0000259" key="7">
    <source>
        <dbReference type="Pfam" id="PF07638"/>
    </source>
</evidence>
<dbReference type="Gene3D" id="1.10.1740.10">
    <property type="match status" value="1"/>
</dbReference>
<dbReference type="SUPFAM" id="SSF88659">
    <property type="entry name" value="Sigma3 and sigma4 domains of RNA polymerase sigma factors"/>
    <property type="match status" value="1"/>
</dbReference>
<dbReference type="InterPro" id="IPR013325">
    <property type="entry name" value="RNA_pol_sigma_r2"/>
</dbReference>
<dbReference type="GO" id="GO:0003677">
    <property type="term" value="F:DNA binding"/>
    <property type="evidence" value="ECO:0007669"/>
    <property type="project" value="UniProtKB-KW"/>
</dbReference>
<evidence type="ECO:0000256" key="4">
    <source>
        <dbReference type="ARBA" id="ARBA00023125"/>
    </source>
</evidence>
<comment type="similarity">
    <text evidence="1">Belongs to the sigma-70 factor family. ECF subfamily.</text>
</comment>
<dbReference type="InterPro" id="IPR053812">
    <property type="entry name" value="HTH_Sigma70_ECF-like"/>
</dbReference>
<dbReference type="EMBL" id="CP042425">
    <property type="protein sequence ID" value="QEL16372.1"/>
    <property type="molecule type" value="Genomic_DNA"/>
</dbReference>
<dbReference type="Pfam" id="PF07638">
    <property type="entry name" value="Sigma70_ECF"/>
    <property type="match status" value="1"/>
</dbReference>
<dbReference type="Gene3D" id="1.10.10.10">
    <property type="entry name" value="Winged helix-like DNA-binding domain superfamily/Winged helix DNA-binding domain"/>
    <property type="match status" value="1"/>
</dbReference>
<dbReference type="AlphaFoldDB" id="A0A5C1AF66"/>
<dbReference type="GO" id="GO:0016987">
    <property type="term" value="F:sigma factor activity"/>
    <property type="evidence" value="ECO:0007669"/>
    <property type="project" value="UniProtKB-KW"/>
</dbReference>
<dbReference type="Proteomes" id="UP000324974">
    <property type="component" value="Chromosome"/>
</dbReference>
<evidence type="ECO:0000256" key="6">
    <source>
        <dbReference type="SAM" id="MobiDB-lite"/>
    </source>
</evidence>
<evidence type="ECO:0000256" key="5">
    <source>
        <dbReference type="ARBA" id="ARBA00023163"/>
    </source>
</evidence>
<feature type="region of interest" description="Disordered" evidence="6">
    <location>
        <begin position="111"/>
        <end position="132"/>
    </location>
</feature>
<accession>A0A5C1AF66</accession>
<gene>
    <name evidence="8" type="ORF">PX52LOC_03322</name>
</gene>
<keyword evidence="3" id="KW-0731">Sigma factor</keyword>
<dbReference type="InterPro" id="IPR036388">
    <property type="entry name" value="WH-like_DNA-bd_sf"/>
</dbReference>
<dbReference type="GO" id="GO:0006352">
    <property type="term" value="P:DNA-templated transcription initiation"/>
    <property type="evidence" value="ECO:0007669"/>
    <property type="project" value="InterPro"/>
</dbReference>
<dbReference type="OrthoDB" id="291381at2"/>
<dbReference type="InterPro" id="IPR039425">
    <property type="entry name" value="RNA_pol_sigma-70-like"/>
</dbReference>
<proteinExistence type="inferred from homology"/>
<keyword evidence="9" id="KW-1185">Reference proteome</keyword>
<feature type="domain" description="RNA polymerase sigma-70 ECF-like HTH" evidence="7">
    <location>
        <begin position="5"/>
        <end position="196"/>
    </location>
</feature>
<evidence type="ECO:0000313" key="8">
    <source>
        <dbReference type="EMBL" id="QEL16372.1"/>
    </source>
</evidence>
<keyword evidence="4" id="KW-0238">DNA-binding</keyword>
<keyword evidence="2" id="KW-0805">Transcription regulation</keyword>
<protein>
    <submittedName>
        <fullName evidence="8">RNA polymerase subunit sigma-70</fullName>
    </submittedName>
</protein>
<dbReference type="InterPro" id="IPR013324">
    <property type="entry name" value="RNA_pol_sigma_r3/r4-like"/>
</dbReference>
<organism evidence="8 9">
    <name type="scientific">Limnoglobus roseus</name>
    <dbReference type="NCBI Taxonomy" id="2598579"/>
    <lineage>
        <taxon>Bacteria</taxon>
        <taxon>Pseudomonadati</taxon>
        <taxon>Planctomycetota</taxon>
        <taxon>Planctomycetia</taxon>
        <taxon>Gemmatales</taxon>
        <taxon>Gemmataceae</taxon>
        <taxon>Limnoglobus</taxon>
    </lineage>
</organism>
<reference evidence="9" key="1">
    <citation type="submission" date="2019-08" db="EMBL/GenBank/DDBJ databases">
        <title>Limnoglobus roseus gen. nov., sp. nov., a novel freshwater planctomycete with a giant genome from the family Gemmataceae.</title>
        <authorList>
            <person name="Kulichevskaya I.S."/>
            <person name="Naumoff D.G."/>
            <person name="Miroshnikov K."/>
            <person name="Ivanova A."/>
            <person name="Philippov D.A."/>
            <person name="Hakobyan A."/>
            <person name="Rijpstra I.C."/>
            <person name="Sinninghe Damste J.S."/>
            <person name="Liesack W."/>
            <person name="Dedysh S.N."/>
        </authorList>
    </citation>
    <scope>NUCLEOTIDE SEQUENCE [LARGE SCALE GENOMIC DNA]</scope>
    <source>
        <strain evidence="9">PX52</strain>
    </source>
</reference>
<dbReference type="PANTHER" id="PTHR43133:SF8">
    <property type="entry name" value="RNA POLYMERASE SIGMA FACTOR HI_1459-RELATED"/>
    <property type="match status" value="1"/>
</dbReference>
<evidence type="ECO:0000256" key="3">
    <source>
        <dbReference type="ARBA" id="ARBA00023082"/>
    </source>
</evidence>
<dbReference type="PANTHER" id="PTHR43133">
    <property type="entry name" value="RNA POLYMERASE ECF-TYPE SIGMA FACTO"/>
    <property type="match status" value="1"/>
</dbReference>
<keyword evidence="5" id="KW-0804">Transcription</keyword>
<name>A0A5C1AF66_9BACT</name>